<dbReference type="GO" id="GO:0004540">
    <property type="term" value="F:RNA nuclease activity"/>
    <property type="evidence" value="ECO:0007669"/>
    <property type="project" value="InterPro"/>
</dbReference>
<evidence type="ECO:0000256" key="3">
    <source>
        <dbReference type="ARBA" id="ARBA00022722"/>
    </source>
</evidence>
<keyword evidence="2" id="KW-1277">Toxin-antitoxin system</keyword>
<keyword evidence="7" id="KW-1185">Reference proteome</keyword>
<evidence type="ECO:0000256" key="5">
    <source>
        <dbReference type="ARBA" id="ARBA00022801"/>
    </source>
</evidence>
<evidence type="ECO:0000313" key="6">
    <source>
        <dbReference type="EMBL" id="ABI68605.1"/>
    </source>
</evidence>
<evidence type="ECO:0000256" key="2">
    <source>
        <dbReference type="ARBA" id="ARBA00022649"/>
    </source>
</evidence>
<dbReference type="PANTHER" id="PTHR34139">
    <property type="entry name" value="UPF0331 PROTEIN MJ0127"/>
    <property type="match status" value="1"/>
</dbReference>
<organism evidence="6 7">
    <name type="scientific">Syntrophomonas wolfei subsp. wolfei (strain DSM 2245B / Goettingen)</name>
    <dbReference type="NCBI Taxonomy" id="335541"/>
    <lineage>
        <taxon>Bacteria</taxon>
        <taxon>Bacillati</taxon>
        <taxon>Bacillota</taxon>
        <taxon>Clostridia</taxon>
        <taxon>Eubacteriales</taxon>
        <taxon>Syntrophomonadaceae</taxon>
        <taxon>Syntrophomonas</taxon>
    </lineage>
</organism>
<dbReference type="RefSeq" id="WP_011640705.1">
    <property type="nucleotide sequence ID" value="NC_008346.1"/>
</dbReference>
<sequence>MKDDSVYLIHVLECIKQIEEYTINGREEFMNSRLIQDAVIRNIEIIGEATKQVSPGLRRQHPEIPWKEMAGMRDVLIHDYMGVDLPNRMECGSSQFS</sequence>
<dbReference type="HOGENOM" id="CLU_142825_4_0_9"/>
<keyword evidence="3" id="KW-0540">Nuclease</keyword>
<dbReference type="eggNOG" id="COG2361">
    <property type="taxonomic scope" value="Bacteria"/>
</dbReference>
<proteinExistence type="predicted"/>
<dbReference type="Proteomes" id="UP000001968">
    <property type="component" value="Chromosome"/>
</dbReference>
<dbReference type="KEGG" id="swo:Swol_1297"/>
<dbReference type="EMBL" id="CP000448">
    <property type="protein sequence ID" value="ABI68605.1"/>
    <property type="molecule type" value="Genomic_DNA"/>
</dbReference>
<dbReference type="GO" id="GO:0110001">
    <property type="term" value="C:toxin-antitoxin complex"/>
    <property type="evidence" value="ECO:0007669"/>
    <property type="project" value="InterPro"/>
</dbReference>
<name>Q0AXE9_SYNWW</name>
<gene>
    <name evidence="6" type="ordered locus">Swol_1297</name>
</gene>
<dbReference type="OrthoDB" id="9810538at2"/>
<dbReference type="GO" id="GO:0016787">
    <property type="term" value="F:hydrolase activity"/>
    <property type="evidence" value="ECO:0007669"/>
    <property type="project" value="UniProtKB-KW"/>
</dbReference>
<dbReference type="Pfam" id="PF01934">
    <property type="entry name" value="HepT-like"/>
    <property type="match status" value="1"/>
</dbReference>
<protein>
    <recommendedName>
        <fullName evidence="8">DUF86 domain-containing protein</fullName>
    </recommendedName>
</protein>
<keyword evidence="4" id="KW-0547">Nucleotide-binding</keyword>
<dbReference type="GO" id="GO:0000166">
    <property type="term" value="F:nucleotide binding"/>
    <property type="evidence" value="ECO:0007669"/>
    <property type="project" value="UniProtKB-KW"/>
</dbReference>
<evidence type="ECO:0000256" key="1">
    <source>
        <dbReference type="ARBA" id="ARBA00022553"/>
    </source>
</evidence>
<dbReference type="InterPro" id="IPR051813">
    <property type="entry name" value="HepT_RNase_toxin"/>
</dbReference>
<dbReference type="STRING" id="335541.Swol_1297"/>
<dbReference type="InterPro" id="IPR008201">
    <property type="entry name" value="HepT-like"/>
</dbReference>
<evidence type="ECO:0000313" key="7">
    <source>
        <dbReference type="Proteomes" id="UP000001968"/>
    </source>
</evidence>
<evidence type="ECO:0000256" key="4">
    <source>
        <dbReference type="ARBA" id="ARBA00022741"/>
    </source>
</evidence>
<dbReference type="AlphaFoldDB" id="Q0AXE9"/>
<evidence type="ECO:0008006" key="8">
    <source>
        <dbReference type="Google" id="ProtNLM"/>
    </source>
</evidence>
<accession>Q0AXE9</accession>
<keyword evidence="5" id="KW-0378">Hydrolase</keyword>
<keyword evidence="1" id="KW-0597">Phosphoprotein</keyword>
<dbReference type="PANTHER" id="PTHR34139:SF1">
    <property type="entry name" value="RNASE MJ1380-RELATED"/>
    <property type="match status" value="1"/>
</dbReference>
<reference evidence="7" key="1">
    <citation type="journal article" date="2010" name="Environ. Microbiol.">
        <title>The genome of Syntrophomonas wolfei: new insights into syntrophic metabolism and biohydrogen production.</title>
        <authorList>
            <person name="Sieber J.R."/>
            <person name="Sims D.R."/>
            <person name="Han C."/>
            <person name="Kim E."/>
            <person name="Lykidis A."/>
            <person name="Lapidus A.L."/>
            <person name="McDonnald E."/>
            <person name="Rohlin L."/>
            <person name="Culley D.E."/>
            <person name="Gunsalus R."/>
            <person name="McInerney M.J."/>
        </authorList>
    </citation>
    <scope>NUCLEOTIDE SEQUENCE [LARGE SCALE GENOMIC DNA]</scope>
    <source>
        <strain evidence="7">DSM 2245B / Goettingen</strain>
    </source>
</reference>